<dbReference type="Pfam" id="PF06585">
    <property type="entry name" value="JHBP"/>
    <property type="match status" value="1"/>
</dbReference>
<dbReference type="EMBL" id="JBDJPC010000015">
    <property type="protein sequence ID" value="KAL1488296.1"/>
    <property type="molecule type" value="Genomic_DNA"/>
</dbReference>
<comment type="similarity">
    <text evidence="3">Belongs to the TO family.</text>
</comment>
<dbReference type="Proteomes" id="UP001566132">
    <property type="component" value="Unassembled WGS sequence"/>
</dbReference>
<dbReference type="GO" id="GO:0007623">
    <property type="term" value="P:circadian rhythm"/>
    <property type="evidence" value="ECO:0007669"/>
    <property type="project" value="UniProtKB-ARBA"/>
</dbReference>
<gene>
    <name evidence="5" type="ORF">ABEB36_015245</name>
</gene>
<dbReference type="SMART" id="SM00700">
    <property type="entry name" value="JHBP"/>
    <property type="match status" value="1"/>
</dbReference>
<keyword evidence="1 4" id="KW-0732">Signal</keyword>
<evidence type="ECO:0000313" key="5">
    <source>
        <dbReference type="EMBL" id="KAL1488296.1"/>
    </source>
</evidence>
<dbReference type="Gene3D" id="3.15.10.30">
    <property type="entry name" value="Haemolymph juvenile hormone binding protein"/>
    <property type="match status" value="1"/>
</dbReference>
<comment type="caution">
    <text evidence="5">The sequence shown here is derived from an EMBL/GenBank/DDBJ whole genome shotgun (WGS) entry which is preliminary data.</text>
</comment>
<evidence type="ECO:0000313" key="6">
    <source>
        <dbReference type="Proteomes" id="UP001566132"/>
    </source>
</evidence>
<dbReference type="InterPro" id="IPR038606">
    <property type="entry name" value="To_sf"/>
</dbReference>
<keyword evidence="6" id="KW-1185">Reference proteome</keyword>
<organism evidence="5 6">
    <name type="scientific">Hypothenemus hampei</name>
    <name type="common">Coffee berry borer</name>
    <dbReference type="NCBI Taxonomy" id="57062"/>
    <lineage>
        <taxon>Eukaryota</taxon>
        <taxon>Metazoa</taxon>
        <taxon>Ecdysozoa</taxon>
        <taxon>Arthropoda</taxon>
        <taxon>Hexapoda</taxon>
        <taxon>Insecta</taxon>
        <taxon>Pterygota</taxon>
        <taxon>Neoptera</taxon>
        <taxon>Endopterygota</taxon>
        <taxon>Coleoptera</taxon>
        <taxon>Polyphaga</taxon>
        <taxon>Cucujiformia</taxon>
        <taxon>Curculionidae</taxon>
        <taxon>Scolytinae</taxon>
        <taxon>Hypothenemus</taxon>
    </lineage>
</organism>
<feature type="signal peptide" evidence="4">
    <location>
        <begin position="1"/>
        <end position="19"/>
    </location>
</feature>
<proteinExistence type="inferred from homology"/>
<evidence type="ECO:0000256" key="2">
    <source>
        <dbReference type="ARBA" id="ARBA00023108"/>
    </source>
</evidence>
<dbReference type="PANTHER" id="PTHR11008:SF32">
    <property type="entry name" value="CIRCADIAN CLOCK-CONTROLLED PROTEIN DAYWAKE-RELATED"/>
    <property type="match status" value="1"/>
</dbReference>
<dbReference type="FunFam" id="3.15.10.30:FF:000001">
    <property type="entry name" value="Takeout-like protein 1"/>
    <property type="match status" value="1"/>
</dbReference>
<name>A0ABD1E1Q5_HYPHA</name>
<evidence type="ECO:0000256" key="4">
    <source>
        <dbReference type="SAM" id="SignalP"/>
    </source>
</evidence>
<dbReference type="AlphaFoldDB" id="A0ABD1E1Q5"/>
<keyword evidence="2" id="KW-0090">Biological rhythms</keyword>
<dbReference type="PANTHER" id="PTHR11008">
    <property type="entry name" value="PROTEIN TAKEOUT-LIKE PROTEIN"/>
    <property type="match status" value="1"/>
</dbReference>
<evidence type="ECO:0000256" key="1">
    <source>
        <dbReference type="ARBA" id="ARBA00022729"/>
    </source>
</evidence>
<reference evidence="5 6" key="1">
    <citation type="submission" date="2024-05" db="EMBL/GenBank/DDBJ databases">
        <title>Genetic variation in Jamaican populations of the coffee berry borer (Hypothenemus hampei).</title>
        <authorList>
            <person name="Errbii M."/>
            <person name="Myrie A."/>
        </authorList>
    </citation>
    <scope>NUCLEOTIDE SEQUENCE [LARGE SCALE GENOMIC DNA]</scope>
    <source>
        <strain evidence="5">JA-Hopewell-2020-01-JO</strain>
        <tissue evidence="5">Whole body</tissue>
    </source>
</reference>
<sequence>MLIFFLLKFCFNFGVFCYAARFSVCKLTDPKLDDCLATNIENTLHSLKNGISDLGVRSLDPFKVPKLTIDAGNGPLNLAQHYTEVSLGGLSDVKVQKAHYDLEKKALHIESMFPKIVQLAHYIVSGRILSLPVYGNGNASLILETCKIVLDLQLEEVTRNGQKFFNMKSIVADITPKKMITHFDNLFNGNKLLGDNMNSVIKEEWAALYFDVKPSVDKNYAEVFKHYAQELFNKIPANQIFSQ</sequence>
<evidence type="ECO:0000256" key="3">
    <source>
        <dbReference type="ARBA" id="ARBA00060902"/>
    </source>
</evidence>
<protein>
    <submittedName>
        <fullName evidence="5">Uncharacterized protein</fullName>
    </submittedName>
</protein>
<dbReference type="InterPro" id="IPR010562">
    <property type="entry name" value="Haemolymph_juvenile_hormone-bd"/>
</dbReference>
<accession>A0ABD1E1Q5</accession>
<feature type="chain" id="PRO_5044740570" evidence="4">
    <location>
        <begin position="20"/>
        <end position="243"/>
    </location>
</feature>